<organism evidence="2 3">
    <name type="scientific">Azotobacter vinelandii (strain DJ / ATCC BAA-1303)</name>
    <dbReference type="NCBI Taxonomy" id="322710"/>
    <lineage>
        <taxon>Bacteria</taxon>
        <taxon>Pseudomonadati</taxon>
        <taxon>Pseudomonadota</taxon>
        <taxon>Gammaproteobacteria</taxon>
        <taxon>Pseudomonadales</taxon>
        <taxon>Pseudomonadaceae</taxon>
        <taxon>Azotobacter</taxon>
    </lineage>
</organism>
<dbReference type="AlphaFoldDB" id="C1DJT6"/>
<dbReference type="OrthoDB" id="6902928at2"/>
<evidence type="ECO:0000313" key="3">
    <source>
        <dbReference type="Proteomes" id="UP000002424"/>
    </source>
</evidence>
<accession>C1DJT6</accession>
<dbReference type="eggNOG" id="ENOG5032YK1">
    <property type="taxonomic scope" value="Bacteria"/>
</dbReference>
<feature type="transmembrane region" description="Helical" evidence="1">
    <location>
        <begin position="104"/>
        <end position="120"/>
    </location>
</feature>
<proteinExistence type="predicted"/>
<feature type="transmembrane region" description="Helical" evidence="1">
    <location>
        <begin position="28"/>
        <end position="51"/>
    </location>
</feature>
<dbReference type="EMBL" id="CP001157">
    <property type="protein sequence ID" value="ACO78855.1"/>
    <property type="molecule type" value="Genomic_DNA"/>
</dbReference>
<reference evidence="2 3" key="1">
    <citation type="journal article" date="2009" name="J. Bacteriol.">
        <title>Genome sequence of Azotobacter vinelandii, an obligate aerobe specialized to support diverse anaerobic metabolic processes.</title>
        <authorList>
            <person name="Setubal J.C."/>
            <person name="dos Santos P."/>
            <person name="Goldman B.S."/>
            <person name="Ertesvag H."/>
            <person name="Espin G."/>
            <person name="Rubio L.M."/>
            <person name="Valla S."/>
            <person name="Almeida N.F."/>
            <person name="Balasubramanian D."/>
            <person name="Cromes L."/>
            <person name="Curatti L."/>
            <person name="Du Z."/>
            <person name="Godsy E."/>
            <person name="Goodner B."/>
            <person name="Hellner-Burris K."/>
            <person name="Hernandez J.A."/>
            <person name="Houmiel K."/>
            <person name="Imperial J."/>
            <person name="Kennedy C."/>
            <person name="Larson T.J."/>
            <person name="Latreille P."/>
            <person name="Ligon L.S."/>
            <person name="Lu J."/>
            <person name="Maerk M."/>
            <person name="Miller N.M."/>
            <person name="Norton S."/>
            <person name="O'Carroll I.P."/>
            <person name="Paulsen I."/>
            <person name="Raulfs E.C."/>
            <person name="Roemer R."/>
            <person name="Rosser J."/>
            <person name="Segura D."/>
            <person name="Slater S."/>
            <person name="Stricklin S.L."/>
            <person name="Studholme D.J."/>
            <person name="Sun J."/>
            <person name="Viana C.J."/>
            <person name="Wallin E."/>
            <person name="Wang B."/>
            <person name="Wheeler C."/>
            <person name="Zhu H."/>
            <person name="Dean D.R."/>
            <person name="Dixon R."/>
            <person name="Wood D."/>
        </authorList>
    </citation>
    <scope>NUCLEOTIDE SEQUENCE [LARGE SCALE GENOMIC DNA]</scope>
    <source>
        <strain evidence="3">DJ / ATCC BAA-1303</strain>
    </source>
</reference>
<dbReference type="KEGG" id="avn:Avin_26800"/>
<dbReference type="GeneID" id="88185821"/>
<dbReference type="RefSeq" id="WP_012701246.1">
    <property type="nucleotide sequence ID" value="NC_012560.1"/>
</dbReference>
<protein>
    <recommendedName>
        <fullName evidence="4">DUF2214 domain-containing protein</fullName>
    </recommendedName>
</protein>
<keyword evidence="1" id="KW-1133">Transmembrane helix</keyword>
<keyword evidence="3" id="KW-1185">Reference proteome</keyword>
<gene>
    <name evidence="2" type="ordered locus">Avin_26800</name>
</gene>
<evidence type="ECO:0000313" key="2">
    <source>
        <dbReference type="EMBL" id="ACO78855.1"/>
    </source>
</evidence>
<keyword evidence="1" id="KW-0812">Transmembrane</keyword>
<feature type="transmembrane region" description="Helical" evidence="1">
    <location>
        <begin position="71"/>
        <end position="92"/>
    </location>
</feature>
<dbReference type="HOGENOM" id="CLU_116250_1_0_6"/>
<keyword evidence="1" id="KW-0472">Membrane</keyword>
<dbReference type="Proteomes" id="UP000002424">
    <property type="component" value="Chromosome"/>
</dbReference>
<dbReference type="STRING" id="322710.Avin_26800"/>
<evidence type="ECO:0000256" key="1">
    <source>
        <dbReference type="SAM" id="Phobius"/>
    </source>
</evidence>
<sequence>MQDSASPLFWAARLEQSPLGELMRGSAWLYPGVNLLHLLGLVLLLGAMTLLDLRLLGLARGLPLPPLSRYLTGLAVGGLLLQAVSGFCLFAADATALLGNGLMRIKLLLILAGLGNAWLFRRRHGGALASWDERAPLSGRLQAAASLSIWLAVMTAGRLLAYV</sequence>
<name>C1DJT6_AZOVD</name>
<evidence type="ECO:0008006" key="4">
    <source>
        <dbReference type="Google" id="ProtNLM"/>
    </source>
</evidence>
<dbReference type="EnsemblBacteria" id="ACO78855">
    <property type="protein sequence ID" value="ACO78855"/>
    <property type="gene ID" value="Avin_26800"/>
</dbReference>